<protein>
    <submittedName>
        <fullName evidence="2">Membrane bound O-acyl transferase, MBOAT</fullName>
        <ecNumber evidence="2">2.3.-.-</ecNumber>
    </submittedName>
</protein>
<proteinExistence type="predicted"/>
<dbReference type="EC" id="2.3.-.-" evidence="2"/>
<reference evidence="2" key="1">
    <citation type="journal article" date="2013" name="Environ. Microbiol.">
        <title>Microbiota from the distal guts of lean and obese adolescents exhibit partial functional redundancy besides clear differences in community structure.</title>
        <authorList>
            <person name="Ferrer M."/>
            <person name="Ruiz A."/>
            <person name="Lanza F."/>
            <person name="Haange S.B."/>
            <person name="Oberbach A."/>
            <person name="Till H."/>
            <person name="Bargiela R."/>
            <person name="Campoy C."/>
            <person name="Segura M.T."/>
            <person name="Richter M."/>
            <person name="von Bergen M."/>
            <person name="Seifert J."/>
            <person name="Suarez A."/>
        </authorList>
    </citation>
    <scope>NUCLEOTIDE SEQUENCE</scope>
</reference>
<sequence>RKYLNLFLVWFCTGFWHGANWNYIIWGLYFGLSF</sequence>
<feature type="transmembrane region" description="Helical" evidence="1">
    <location>
        <begin position="7"/>
        <end position="29"/>
    </location>
</feature>
<keyword evidence="1" id="KW-0472">Membrane</keyword>
<dbReference type="AlphaFoldDB" id="K1TAZ6"/>
<dbReference type="EMBL" id="AJWZ01005085">
    <property type="protein sequence ID" value="EKC63565.1"/>
    <property type="molecule type" value="Genomic_DNA"/>
</dbReference>
<organism evidence="2">
    <name type="scientific">human gut metagenome</name>
    <dbReference type="NCBI Taxonomy" id="408170"/>
    <lineage>
        <taxon>unclassified sequences</taxon>
        <taxon>metagenomes</taxon>
        <taxon>organismal metagenomes</taxon>
    </lineage>
</organism>
<keyword evidence="2" id="KW-0012">Acyltransferase</keyword>
<gene>
    <name evidence="2" type="ORF">OBE_07401</name>
</gene>
<feature type="non-terminal residue" evidence="2">
    <location>
        <position position="1"/>
    </location>
</feature>
<evidence type="ECO:0000313" key="2">
    <source>
        <dbReference type="EMBL" id="EKC63565.1"/>
    </source>
</evidence>
<accession>K1TAZ6</accession>
<comment type="caution">
    <text evidence="2">The sequence shown here is derived from an EMBL/GenBank/DDBJ whole genome shotgun (WGS) entry which is preliminary data.</text>
</comment>
<keyword evidence="1" id="KW-1133">Transmembrane helix</keyword>
<keyword evidence="2" id="KW-0808">Transferase</keyword>
<evidence type="ECO:0000256" key="1">
    <source>
        <dbReference type="SAM" id="Phobius"/>
    </source>
</evidence>
<name>K1TAZ6_9ZZZZ</name>
<keyword evidence="1" id="KW-0812">Transmembrane</keyword>
<dbReference type="GO" id="GO:0016746">
    <property type="term" value="F:acyltransferase activity"/>
    <property type="evidence" value="ECO:0007669"/>
    <property type="project" value="UniProtKB-KW"/>
</dbReference>